<keyword evidence="1" id="KW-0812">Transmembrane</keyword>
<feature type="transmembrane region" description="Helical" evidence="1">
    <location>
        <begin position="110"/>
        <end position="135"/>
    </location>
</feature>
<gene>
    <name evidence="3" type="ORF">EIK79_04170</name>
</gene>
<dbReference type="Pfam" id="PF02517">
    <property type="entry name" value="Rce1-like"/>
    <property type="match status" value="1"/>
</dbReference>
<keyword evidence="3" id="KW-0378">Hydrolase</keyword>
<comment type="caution">
    <text evidence="3">The sequence shown here is derived from an EMBL/GenBank/DDBJ whole genome shotgun (WGS) entry which is preliminary data.</text>
</comment>
<evidence type="ECO:0000313" key="3">
    <source>
        <dbReference type="EMBL" id="RRJ32660.1"/>
    </source>
</evidence>
<sequence length="316" mass="34783">MSKLEPETLSLLPVTWSAIERSAVAWRRVYLFVAFSMGFSWIIGTVVYVTGGIGPDSPELFAGIRLWNALLVIYMFGPAIGNVLTRVVTDEGWRGLYLRPHLRRNWQWWLLAWVGLPLLIYLGGGLFFALFPAFFDPTLSSVNELLHRTGQSGEIPFQPEQFVLIQTISALTIATAINCVATFGEEFGWRAYLVPKLLPLGNRQAVLLSGVIWGVWHWPLILMGHNYPDTPLLGSVGMVYFTTVVGVLLAWVALRGESVWPAVIGHAAINANTGLAVLFQQGDPSRLLGPMVIGVVGSLPLAVLALWLLVRSDSFG</sequence>
<organism evidence="3 4">
    <name type="scientific">Halocatena pleomorpha</name>
    <dbReference type="NCBI Taxonomy" id="1785090"/>
    <lineage>
        <taxon>Archaea</taxon>
        <taxon>Methanobacteriati</taxon>
        <taxon>Methanobacteriota</taxon>
        <taxon>Stenosarchaea group</taxon>
        <taxon>Halobacteria</taxon>
        <taxon>Halobacteriales</taxon>
        <taxon>Natronomonadaceae</taxon>
        <taxon>Halocatena</taxon>
    </lineage>
</organism>
<accession>A0A3P3RIN2</accession>
<keyword evidence="1" id="KW-1133">Transmembrane helix</keyword>
<feature type="domain" description="CAAX prenyl protease 2/Lysostaphin resistance protein A-like" evidence="2">
    <location>
        <begin position="171"/>
        <end position="271"/>
    </location>
</feature>
<feature type="transmembrane region" description="Helical" evidence="1">
    <location>
        <begin position="69"/>
        <end position="89"/>
    </location>
</feature>
<dbReference type="PANTHER" id="PTHR35797">
    <property type="entry name" value="PROTEASE-RELATED"/>
    <property type="match status" value="1"/>
</dbReference>
<dbReference type="Proteomes" id="UP000282322">
    <property type="component" value="Unassembled WGS sequence"/>
</dbReference>
<dbReference type="RefSeq" id="WP_124953886.1">
    <property type="nucleotide sequence ID" value="NZ_RRCH01000007.1"/>
</dbReference>
<dbReference type="InterPro" id="IPR003675">
    <property type="entry name" value="Rce1/LyrA-like_dom"/>
</dbReference>
<dbReference type="GO" id="GO:0080120">
    <property type="term" value="P:CAAX-box protein maturation"/>
    <property type="evidence" value="ECO:0007669"/>
    <property type="project" value="UniProtKB-ARBA"/>
</dbReference>
<feature type="transmembrane region" description="Helical" evidence="1">
    <location>
        <begin position="259"/>
        <end position="279"/>
    </location>
</feature>
<feature type="transmembrane region" description="Helical" evidence="1">
    <location>
        <begin position="205"/>
        <end position="225"/>
    </location>
</feature>
<dbReference type="GO" id="GO:0004175">
    <property type="term" value="F:endopeptidase activity"/>
    <property type="evidence" value="ECO:0007669"/>
    <property type="project" value="UniProtKB-ARBA"/>
</dbReference>
<reference evidence="3 4" key="1">
    <citation type="submission" date="2018-11" db="EMBL/GenBank/DDBJ databases">
        <title>Taxonoimc description of Halomarina strain SPP-AMP-1.</title>
        <authorList>
            <person name="Pal Y."/>
            <person name="Srinivasana K."/>
            <person name="Verma A."/>
            <person name="Kumar P."/>
        </authorList>
    </citation>
    <scope>NUCLEOTIDE SEQUENCE [LARGE SCALE GENOMIC DNA]</scope>
    <source>
        <strain evidence="3 4">SPP-AMP-1</strain>
    </source>
</reference>
<dbReference type="AlphaFoldDB" id="A0A3P3RIN2"/>
<dbReference type="EMBL" id="RRCH01000007">
    <property type="protein sequence ID" value="RRJ32660.1"/>
    <property type="molecule type" value="Genomic_DNA"/>
</dbReference>
<protein>
    <submittedName>
        <fullName evidence="3">CPBP family intramembrane metalloprotease</fullName>
    </submittedName>
</protein>
<feature type="transmembrane region" description="Helical" evidence="1">
    <location>
        <begin position="162"/>
        <end position="184"/>
    </location>
</feature>
<keyword evidence="3" id="KW-0645">Protease</keyword>
<dbReference type="PANTHER" id="PTHR35797:SF1">
    <property type="entry name" value="PROTEASE"/>
    <property type="match status" value="1"/>
</dbReference>
<dbReference type="InterPro" id="IPR042150">
    <property type="entry name" value="MmRce1-like"/>
</dbReference>
<keyword evidence="3" id="KW-0482">Metalloprotease</keyword>
<proteinExistence type="predicted"/>
<keyword evidence="4" id="KW-1185">Reference proteome</keyword>
<name>A0A3P3RIN2_9EURY</name>
<dbReference type="OrthoDB" id="28575at2157"/>
<feature type="transmembrane region" description="Helical" evidence="1">
    <location>
        <begin position="231"/>
        <end position="252"/>
    </location>
</feature>
<evidence type="ECO:0000259" key="2">
    <source>
        <dbReference type="Pfam" id="PF02517"/>
    </source>
</evidence>
<feature type="transmembrane region" description="Helical" evidence="1">
    <location>
        <begin position="29"/>
        <end position="49"/>
    </location>
</feature>
<dbReference type="GO" id="GO:0008237">
    <property type="term" value="F:metallopeptidase activity"/>
    <property type="evidence" value="ECO:0007669"/>
    <property type="project" value="UniProtKB-KW"/>
</dbReference>
<evidence type="ECO:0000256" key="1">
    <source>
        <dbReference type="SAM" id="Phobius"/>
    </source>
</evidence>
<evidence type="ECO:0000313" key="4">
    <source>
        <dbReference type="Proteomes" id="UP000282322"/>
    </source>
</evidence>
<feature type="transmembrane region" description="Helical" evidence="1">
    <location>
        <begin position="291"/>
        <end position="310"/>
    </location>
</feature>
<keyword evidence="1" id="KW-0472">Membrane</keyword>